<evidence type="ECO:0000313" key="2">
    <source>
        <dbReference type="Proteomes" id="UP000478052"/>
    </source>
</evidence>
<dbReference type="Proteomes" id="UP000478052">
    <property type="component" value="Unassembled WGS sequence"/>
</dbReference>
<feature type="non-terminal residue" evidence="1">
    <location>
        <position position="1"/>
    </location>
</feature>
<proteinExistence type="predicted"/>
<dbReference type="OrthoDB" id="6645347at2759"/>
<name>A0A6G0VIB3_APHCR</name>
<protein>
    <submittedName>
        <fullName evidence="1">Uncharacterized protein</fullName>
    </submittedName>
</protein>
<dbReference type="EMBL" id="VUJU01016749">
    <property type="protein sequence ID" value="KAF0687764.1"/>
    <property type="molecule type" value="Genomic_DNA"/>
</dbReference>
<gene>
    <name evidence="1" type="ORF">FWK35_00035435</name>
</gene>
<accession>A0A6G0VIB3</accession>
<keyword evidence="2" id="KW-1185">Reference proteome</keyword>
<reference evidence="1 2" key="1">
    <citation type="submission" date="2019-08" db="EMBL/GenBank/DDBJ databases">
        <title>Whole genome of Aphis craccivora.</title>
        <authorList>
            <person name="Voronova N.V."/>
            <person name="Shulinski R.S."/>
            <person name="Bandarenka Y.V."/>
            <person name="Zhorov D.G."/>
            <person name="Warner D."/>
        </authorList>
    </citation>
    <scope>NUCLEOTIDE SEQUENCE [LARGE SCALE GENOMIC DNA]</scope>
    <source>
        <strain evidence="1">180601</strain>
        <tissue evidence="1">Whole Body</tissue>
    </source>
</reference>
<organism evidence="1 2">
    <name type="scientific">Aphis craccivora</name>
    <name type="common">Cowpea aphid</name>
    <dbReference type="NCBI Taxonomy" id="307492"/>
    <lineage>
        <taxon>Eukaryota</taxon>
        <taxon>Metazoa</taxon>
        <taxon>Ecdysozoa</taxon>
        <taxon>Arthropoda</taxon>
        <taxon>Hexapoda</taxon>
        <taxon>Insecta</taxon>
        <taxon>Pterygota</taxon>
        <taxon>Neoptera</taxon>
        <taxon>Paraneoptera</taxon>
        <taxon>Hemiptera</taxon>
        <taxon>Sternorrhyncha</taxon>
        <taxon>Aphidomorpha</taxon>
        <taxon>Aphidoidea</taxon>
        <taxon>Aphididae</taxon>
        <taxon>Aphidini</taxon>
        <taxon>Aphis</taxon>
        <taxon>Aphis</taxon>
    </lineage>
</organism>
<comment type="caution">
    <text evidence="1">The sequence shown here is derived from an EMBL/GenBank/DDBJ whole genome shotgun (WGS) entry which is preliminary data.</text>
</comment>
<evidence type="ECO:0000313" key="1">
    <source>
        <dbReference type="EMBL" id="KAF0687764.1"/>
    </source>
</evidence>
<dbReference type="AlphaFoldDB" id="A0A6G0VIB3"/>
<sequence>LKTLMAEHIEKVKELYTDVDSVVYAFSSLSAYRPTLPFEVNVDGVCSPCSNIKLLDGIFGGARKNFTHVEFTLGGDPALPIRVLISVRSIHNHSNESSDSSDEEVVSESVLVDWCKKFIETIFAPALANLSAMAPSRMKGAGNLKSKKWHVHHSDWTTISFYADKIAREKNVFEQCLFYCAGHGLQLSPDATVPYIIALRHQRPYAVVL</sequence>